<protein>
    <recommendedName>
        <fullName evidence="1">Integrase zinc-binding domain-containing protein</fullName>
    </recommendedName>
</protein>
<dbReference type="AlphaFoldDB" id="A0A151SYL2"/>
<proteinExistence type="predicted"/>
<dbReference type="Gramene" id="C.cajan_14890.t">
    <property type="protein sequence ID" value="C.cajan_14890.t"/>
    <property type="gene ID" value="C.cajan_14890"/>
</dbReference>
<dbReference type="PANTHER" id="PTHR37984">
    <property type="entry name" value="PROTEIN CBG26694"/>
    <property type="match status" value="1"/>
</dbReference>
<sequence>MLLFTLGFQILGFGNIKELYELDLDFQPTYAKWLQKPFEGFYLLEGYLFRMGKLCIPQGSLRKLLVKESHEGGLMSHFGVDKTLSLLKSKFYWPHLRIDVQRHCSKCITFLQVKSKVMPHGLYLPLVFPNKVRERIVQNYSNTHLHELTYGRIISTTKNIALEICNNMKLENQIKKNKESEIKELGNFCA</sequence>
<dbReference type="InterPro" id="IPR050951">
    <property type="entry name" value="Retrovirus_Pol_polyprotein"/>
</dbReference>
<keyword evidence="3" id="KW-1185">Reference proteome</keyword>
<dbReference type="InterPro" id="IPR041588">
    <property type="entry name" value="Integrase_H2C2"/>
</dbReference>
<evidence type="ECO:0000259" key="1">
    <source>
        <dbReference type="Pfam" id="PF17921"/>
    </source>
</evidence>
<dbReference type="Gene3D" id="1.10.340.70">
    <property type="match status" value="1"/>
</dbReference>
<evidence type="ECO:0000313" key="2">
    <source>
        <dbReference type="EMBL" id="KYP59883.1"/>
    </source>
</evidence>
<name>A0A151SYL2_CAJCA</name>
<dbReference type="Proteomes" id="UP000075243">
    <property type="component" value="Chromosome 10"/>
</dbReference>
<reference evidence="2 3" key="1">
    <citation type="journal article" date="2012" name="Nat. Biotechnol.">
        <title>Draft genome sequence of pigeonpea (Cajanus cajan), an orphan legume crop of resource-poor farmers.</title>
        <authorList>
            <person name="Varshney R.K."/>
            <person name="Chen W."/>
            <person name="Li Y."/>
            <person name="Bharti A.K."/>
            <person name="Saxena R.K."/>
            <person name="Schlueter J.A."/>
            <person name="Donoghue M.T."/>
            <person name="Azam S."/>
            <person name="Fan G."/>
            <person name="Whaley A.M."/>
            <person name="Farmer A.D."/>
            <person name="Sheridan J."/>
            <person name="Iwata A."/>
            <person name="Tuteja R."/>
            <person name="Penmetsa R.V."/>
            <person name="Wu W."/>
            <person name="Upadhyaya H.D."/>
            <person name="Yang S.P."/>
            <person name="Shah T."/>
            <person name="Saxena K.B."/>
            <person name="Michael T."/>
            <person name="McCombie W.R."/>
            <person name="Yang B."/>
            <person name="Zhang G."/>
            <person name="Yang H."/>
            <person name="Wang J."/>
            <person name="Spillane C."/>
            <person name="Cook D.R."/>
            <person name="May G.D."/>
            <person name="Xu X."/>
            <person name="Jackson S.A."/>
        </authorList>
    </citation>
    <scope>NUCLEOTIDE SEQUENCE [LARGE SCALE GENOMIC DNA]</scope>
    <source>
        <strain evidence="3">cv. Asha</strain>
    </source>
</reference>
<dbReference type="Pfam" id="PF17921">
    <property type="entry name" value="Integrase_H2C2"/>
    <property type="match status" value="1"/>
</dbReference>
<feature type="domain" description="Integrase zinc-binding" evidence="1">
    <location>
        <begin position="59"/>
        <end position="115"/>
    </location>
</feature>
<dbReference type="EMBL" id="CM003612">
    <property type="protein sequence ID" value="KYP59883.1"/>
    <property type="molecule type" value="Genomic_DNA"/>
</dbReference>
<accession>A0A151SYL2</accession>
<dbReference type="FunFam" id="1.10.340.70:FF:000001">
    <property type="entry name" value="Retrovirus-related Pol polyprotein from transposon gypsy-like Protein"/>
    <property type="match status" value="1"/>
</dbReference>
<gene>
    <name evidence="2" type="ORF">KK1_015324</name>
</gene>
<dbReference type="PANTHER" id="PTHR37984:SF5">
    <property type="entry name" value="PROTEIN NYNRIN-LIKE"/>
    <property type="match status" value="1"/>
</dbReference>
<evidence type="ECO:0000313" key="3">
    <source>
        <dbReference type="Proteomes" id="UP000075243"/>
    </source>
</evidence>
<organism evidence="2 3">
    <name type="scientific">Cajanus cajan</name>
    <name type="common">Pigeon pea</name>
    <name type="synonym">Cajanus indicus</name>
    <dbReference type="NCBI Taxonomy" id="3821"/>
    <lineage>
        <taxon>Eukaryota</taxon>
        <taxon>Viridiplantae</taxon>
        <taxon>Streptophyta</taxon>
        <taxon>Embryophyta</taxon>
        <taxon>Tracheophyta</taxon>
        <taxon>Spermatophyta</taxon>
        <taxon>Magnoliopsida</taxon>
        <taxon>eudicotyledons</taxon>
        <taxon>Gunneridae</taxon>
        <taxon>Pentapetalae</taxon>
        <taxon>rosids</taxon>
        <taxon>fabids</taxon>
        <taxon>Fabales</taxon>
        <taxon>Fabaceae</taxon>
        <taxon>Papilionoideae</taxon>
        <taxon>50 kb inversion clade</taxon>
        <taxon>NPAAA clade</taxon>
        <taxon>indigoferoid/millettioid clade</taxon>
        <taxon>Phaseoleae</taxon>
        <taxon>Cajanus</taxon>
    </lineage>
</organism>